<dbReference type="PANTHER" id="PTHR38696:SF1">
    <property type="entry name" value="MEDIATOR OF RNA POLYMERASE II TRANSCRIPTION SUBUNIT 13"/>
    <property type="match status" value="1"/>
</dbReference>
<keyword evidence="2" id="KW-1185">Reference proteome</keyword>
<organism evidence="1 2">
    <name type="scientific">Allomyces macrogynus (strain ATCC 38327)</name>
    <name type="common">Allomyces javanicus var. macrogynus</name>
    <dbReference type="NCBI Taxonomy" id="578462"/>
    <lineage>
        <taxon>Eukaryota</taxon>
        <taxon>Fungi</taxon>
        <taxon>Fungi incertae sedis</taxon>
        <taxon>Blastocladiomycota</taxon>
        <taxon>Blastocladiomycetes</taxon>
        <taxon>Blastocladiales</taxon>
        <taxon>Blastocladiaceae</taxon>
        <taxon>Allomyces</taxon>
    </lineage>
</organism>
<dbReference type="VEuPathDB" id="FungiDB:AMAG_19053"/>
<dbReference type="Proteomes" id="UP000054350">
    <property type="component" value="Unassembled WGS sequence"/>
</dbReference>
<reference evidence="2" key="2">
    <citation type="submission" date="2009-11" db="EMBL/GenBank/DDBJ databases">
        <title>The Genome Sequence of Allomyces macrogynus strain ATCC 38327.</title>
        <authorList>
            <consortium name="The Broad Institute Genome Sequencing Platform"/>
            <person name="Russ C."/>
            <person name="Cuomo C."/>
            <person name="Shea T."/>
            <person name="Young S.K."/>
            <person name="Zeng Q."/>
            <person name="Koehrsen M."/>
            <person name="Haas B."/>
            <person name="Borodovsky M."/>
            <person name="Guigo R."/>
            <person name="Alvarado L."/>
            <person name="Berlin A."/>
            <person name="Borenstein D."/>
            <person name="Chen Z."/>
            <person name="Engels R."/>
            <person name="Freedman E."/>
            <person name="Gellesch M."/>
            <person name="Goldberg J."/>
            <person name="Griggs A."/>
            <person name="Gujja S."/>
            <person name="Heiman D."/>
            <person name="Hepburn T."/>
            <person name="Howarth C."/>
            <person name="Jen D."/>
            <person name="Larson L."/>
            <person name="Lewis B."/>
            <person name="Mehta T."/>
            <person name="Park D."/>
            <person name="Pearson M."/>
            <person name="Roberts A."/>
            <person name="Saif S."/>
            <person name="Shenoy N."/>
            <person name="Sisk P."/>
            <person name="Stolte C."/>
            <person name="Sykes S."/>
            <person name="Walk T."/>
            <person name="White J."/>
            <person name="Yandava C."/>
            <person name="Burger G."/>
            <person name="Gray M.W."/>
            <person name="Holland P.W.H."/>
            <person name="King N."/>
            <person name="Lang F.B.F."/>
            <person name="Roger A.J."/>
            <person name="Ruiz-Trillo I."/>
            <person name="Lander E."/>
            <person name="Nusbaum C."/>
        </authorList>
    </citation>
    <scope>NUCLEOTIDE SEQUENCE [LARGE SCALE GENOMIC DNA]</scope>
    <source>
        <strain evidence="2">ATCC 38327</strain>
    </source>
</reference>
<gene>
    <name evidence="1" type="ORF">AMAG_19053</name>
</gene>
<dbReference type="PANTHER" id="PTHR38696">
    <property type="entry name" value="MEDIATOR OF RNA POLYMERASE II TRANSCRIPTION SUBUNIT 13"/>
    <property type="match status" value="1"/>
</dbReference>
<evidence type="ECO:0000313" key="2">
    <source>
        <dbReference type="Proteomes" id="UP000054350"/>
    </source>
</evidence>
<reference evidence="1 2" key="1">
    <citation type="submission" date="2009-11" db="EMBL/GenBank/DDBJ databases">
        <title>Annotation of Allomyces macrogynus ATCC 38327.</title>
        <authorList>
            <consortium name="The Broad Institute Genome Sequencing Platform"/>
            <person name="Russ C."/>
            <person name="Cuomo C."/>
            <person name="Burger G."/>
            <person name="Gray M.W."/>
            <person name="Holland P.W.H."/>
            <person name="King N."/>
            <person name="Lang F.B.F."/>
            <person name="Roger A.J."/>
            <person name="Ruiz-Trillo I."/>
            <person name="Young S.K."/>
            <person name="Zeng Q."/>
            <person name="Gargeya S."/>
            <person name="Fitzgerald M."/>
            <person name="Haas B."/>
            <person name="Abouelleil A."/>
            <person name="Alvarado L."/>
            <person name="Arachchi H.M."/>
            <person name="Berlin A."/>
            <person name="Chapman S.B."/>
            <person name="Gearin G."/>
            <person name="Goldberg J."/>
            <person name="Griggs A."/>
            <person name="Gujja S."/>
            <person name="Hansen M."/>
            <person name="Heiman D."/>
            <person name="Howarth C."/>
            <person name="Larimer J."/>
            <person name="Lui A."/>
            <person name="MacDonald P.J.P."/>
            <person name="McCowen C."/>
            <person name="Montmayeur A."/>
            <person name="Murphy C."/>
            <person name="Neiman D."/>
            <person name="Pearson M."/>
            <person name="Priest M."/>
            <person name="Roberts A."/>
            <person name="Saif S."/>
            <person name="Shea T."/>
            <person name="Sisk P."/>
            <person name="Stolte C."/>
            <person name="Sykes S."/>
            <person name="Wortman J."/>
            <person name="Nusbaum C."/>
            <person name="Birren B."/>
        </authorList>
    </citation>
    <scope>NUCLEOTIDE SEQUENCE [LARGE SCALE GENOMIC DNA]</scope>
    <source>
        <strain evidence="1 2">ATCC 38327</strain>
    </source>
</reference>
<evidence type="ECO:0000313" key="1">
    <source>
        <dbReference type="EMBL" id="KNE63762.1"/>
    </source>
</evidence>
<dbReference type="OrthoDB" id="5670101at2759"/>
<name>A0A0L0SMP9_ALLM3</name>
<dbReference type="EMBL" id="GG745343">
    <property type="protein sequence ID" value="KNE63762.1"/>
    <property type="molecule type" value="Genomic_DNA"/>
</dbReference>
<proteinExistence type="predicted"/>
<accession>A0A0L0SMP9</accession>
<sequence>MHDDAHYCWELKLGAGHGWAGDPDATRRMLAQVFRHLLAAGWRVVLSTDTSSDRDLATLVLLKSAPAVSDSVFTISFAADAILRLIDAPADVAALIERVLWRRWSHGIAQAGATAAGVYVIRVASNPWAAAMASAEARLLTTCMVAELRQAGYSVYASLDLGAGKRGVDLETWVVVKDLPPF</sequence>
<dbReference type="AlphaFoldDB" id="A0A0L0SMP9"/>
<protein>
    <submittedName>
        <fullName evidence="1">Uncharacterized protein</fullName>
    </submittedName>
</protein>